<evidence type="ECO:0000256" key="1">
    <source>
        <dbReference type="SAM" id="MobiDB-lite"/>
    </source>
</evidence>
<feature type="compositionally biased region" description="Basic and acidic residues" evidence="1">
    <location>
        <begin position="14"/>
        <end position="25"/>
    </location>
</feature>
<feature type="compositionally biased region" description="Low complexity" evidence="1">
    <location>
        <begin position="474"/>
        <end position="491"/>
    </location>
</feature>
<dbReference type="AlphaFoldDB" id="A0AAD2CTM3"/>
<accession>A0AAD2CTM3</accession>
<organism evidence="3 4">
    <name type="scientific">Cylindrotheca closterium</name>
    <dbReference type="NCBI Taxonomy" id="2856"/>
    <lineage>
        <taxon>Eukaryota</taxon>
        <taxon>Sar</taxon>
        <taxon>Stramenopiles</taxon>
        <taxon>Ochrophyta</taxon>
        <taxon>Bacillariophyta</taxon>
        <taxon>Bacillariophyceae</taxon>
        <taxon>Bacillariophycidae</taxon>
        <taxon>Bacillariales</taxon>
        <taxon>Bacillariaceae</taxon>
        <taxon>Cylindrotheca</taxon>
    </lineage>
</organism>
<feature type="compositionally biased region" description="Polar residues" evidence="1">
    <location>
        <begin position="26"/>
        <end position="42"/>
    </location>
</feature>
<dbReference type="EMBL" id="CAKOGP040000524">
    <property type="protein sequence ID" value="CAJ1935925.1"/>
    <property type="molecule type" value="Genomic_DNA"/>
</dbReference>
<feature type="transmembrane region" description="Helical" evidence="2">
    <location>
        <begin position="263"/>
        <end position="283"/>
    </location>
</feature>
<feature type="region of interest" description="Disordered" evidence="1">
    <location>
        <begin position="472"/>
        <end position="523"/>
    </location>
</feature>
<sequence>MGPDLIPPTADSRSSMDDLKKKEDQSANSPEKTTSNNQMLTTPTPPINQMLMTPPPPETGNKSKESKLSLAPGSVTTSTNQRELKPPRRNVNDDTTVQAYSSERRTHPLPSGTTRASRQKKTKDQQRACSGERNGDNRNTADSNEDEEIIGPGAVAVQLRSSNDNNTISPDIENPNSQILPSASLLEAEVAPDMDAAIQRAVQDALRQRDEQMVAAAVMEAGTAPPAPAPPETNNEESIQDDSEGPNKSSSDNNEEQGFNKKIMYAGVGLVALIIVIVLGVTLSGGGDDASPTAASAEAGDDPHIEPPTLAPVLEQAPSTSPSQGDMVATPTFLPDGLSGDCVKAIPMFSSGYQAFVTNGAVTATYANEACNVDVVDRGIWFLLDVSNEEDPFTALFTVSNQTFAAKMSVYIGSSCENLQCVGQTFSTSEAPRSYELAVESGDTYFVFVAGNGLEQTGTFLFEFQSSVSDGSFPPARAPTTTPAQPLQPTENPTPPPTPIPTNPPPTLQPTPPPTLPTSPSEDCRGASIITPGFLKAISTLSGMDRFIDLQCNVRDGDRGVWFKFVPTYEATVTVTASEQNFSAKLAYFTGPCFFPVCGDVTTSTSVSDRILRFYAETGKEYYLFVGGNGIGQEGSLQLTLDAPEPPAFSYCDGAVDVSNSFPFAQSDSSFFTVPTMSNDECRIDSDDRGTWYKYVPTEDAIITMIVSIQDKSTRIAYFTGLSCENLTCGDFTSASVTPRALVFHGKPGKTYYMLVASNRLQNVGNYRIQIVESLPPENSYFTGATEVTSGYNNPTIIEDTTQFAVPSFSSDDCLVQETDRGLWYKYTATVDSITTVTLSASFGKRLSMYVGRYAADVLISLECLGQSGISVGSDRVMEFSTSPGRELFFLVSGSSFEEVGTFNLRFTSSEPPANT</sequence>
<keyword evidence="2" id="KW-0812">Transmembrane</keyword>
<feature type="region of interest" description="Disordered" evidence="1">
    <location>
        <begin position="222"/>
        <end position="256"/>
    </location>
</feature>
<feature type="region of interest" description="Disordered" evidence="1">
    <location>
        <begin position="289"/>
        <end position="325"/>
    </location>
</feature>
<reference evidence="3" key="1">
    <citation type="submission" date="2023-08" db="EMBL/GenBank/DDBJ databases">
        <authorList>
            <person name="Audoor S."/>
            <person name="Bilcke G."/>
        </authorList>
    </citation>
    <scope>NUCLEOTIDE SEQUENCE</scope>
</reference>
<evidence type="ECO:0000313" key="4">
    <source>
        <dbReference type="Proteomes" id="UP001295423"/>
    </source>
</evidence>
<feature type="compositionally biased region" description="Pro residues" evidence="1">
    <location>
        <begin position="492"/>
        <end position="517"/>
    </location>
</feature>
<proteinExistence type="predicted"/>
<protein>
    <recommendedName>
        <fullName evidence="5">Peptidase C-terminal archaeal/bacterial domain-containing protein</fullName>
    </recommendedName>
</protein>
<evidence type="ECO:0000256" key="2">
    <source>
        <dbReference type="SAM" id="Phobius"/>
    </source>
</evidence>
<keyword evidence="2" id="KW-1133">Transmembrane helix</keyword>
<evidence type="ECO:0000313" key="3">
    <source>
        <dbReference type="EMBL" id="CAJ1935925.1"/>
    </source>
</evidence>
<dbReference type="Proteomes" id="UP001295423">
    <property type="component" value="Unassembled WGS sequence"/>
</dbReference>
<name>A0AAD2CTM3_9STRA</name>
<feature type="region of interest" description="Disordered" evidence="1">
    <location>
        <begin position="1"/>
        <end position="153"/>
    </location>
</feature>
<feature type="compositionally biased region" description="Basic and acidic residues" evidence="1">
    <location>
        <begin position="82"/>
        <end position="92"/>
    </location>
</feature>
<keyword evidence="2" id="KW-0472">Membrane</keyword>
<comment type="caution">
    <text evidence="3">The sequence shown here is derived from an EMBL/GenBank/DDBJ whole genome shotgun (WGS) entry which is preliminary data.</text>
</comment>
<evidence type="ECO:0008006" key="5">
    <source>
        <dbReference type="Google" id="ProtNLM"/>
    </source>
</evidence>
<gene>
    <name evidence="3" type="ORF">CYCCA115_LOCUS4965</name>
</gene>
<keyword evidence="4" id="KW-1185">Reference proteome</keyword>
<feature type="compositionally biased region" description="Acidic residues" evidence="1">
    <location>
        <begin position="234"/>
        <end position="244"/>
    </location>
</feature>